<dbReference type="AlphaFoldDB" id="A0A8H5HSI8"/>
<reference evidence="4 5" key="1">
    <citation type="journal article" date="2020" name="ISME J.">
        <title>Uncovering the hidden diversity of litter-decomposition mechanisms in mushroom-forming fungi.</title>
        <authorList>
            <person name="Floudas D."/>
            <person name="Bentzer J."/>
            <person name="Ahren D."/>
            <person name="Johansson T."/>
            <person name="Persson P."/>
            <person name="Tunlid A."/>
        </authorList>
    </citation>
    <scope>NUCLEOTIDE SEQUENCE [LARGE SCALE GENOMIC DNA]</scope>
    <source>
        <strain evidence="4 5">CBS 406.79</strain>
    </source>
</reference>
<evidence type="ECO:0000313" key="5">
    <source>
        <dbReference type="Proteomes" id="UP000518752"/>
    </source>
</evidence>
<dbReference type="InterPro" id="IPR021278">
    <property type="entry name" value="ATP19"/>
</dbReference>
<evidence type="ECO:0000256" key="2">
    <source>
        <dbReference type="ARBA" id="ARBA00023128"/>
    </source>
</evidence>
<dbReference type="PANTHER" id="PTHR28074:SF1">
    <property type="entry name" value="ATP SYNTHASE SUBUNIT K, MITOCHONDRIAL"/>
    <property type="match status" value="1"/>
</dbReference>
<evidence type="ECO:0000313" key="4">
    <source>
        <dbReference type="EMBL" id="KAF5388705.1"/>
    </source>
</evidence>
<gene>
    <name evidence="4" type="ORF">D9757_004822</name>
</gene>
<accession>A0A8H5HSI8</accession>
<keyword evidence="2" id="KW-0496">Mitochondrion</keyword>
<proteinExistence type="predicted"/>
<dbReference type="Pfam" id="PF11022">
    <property type="entry name" value="ATP19"/>
    <property type="match status" value="1"/>
</dbReference>
<dbReference type="GO" id="GO:0031966">
    <property type="term" value="C:mitochondrial membrane"/>
    <property type="evidence" value="ECO:0007669"/>
    <property type="project" value="UniProtKB-SubCell"/>
</dbReference>
<comment type="caution">
    <text evidence="4">The sequence shown here is derived from an EMBL/GenBank/DDBJ whole genome shotgun (WGS) entry which is preliminary data.</text>
</comment>
<dbReference type="PANTHER" id="PTHR28074">
    <property type="entry name" value="ATP SYNTHASE SUBUNIT K, MITOCHONDRIAL"/>
    <property type="match status" value="1"/>
</dbReference>
<dbReference type="Proteomes" id="UP000518752">
    <property type="component" value="Unassembled WGS sequence"/>
</dbReference>
<organism evidence="4 5">
    <name type="scientific">Collybiopsis confluens</name>
    <dbReference type="NCBI Taxonomy" id="2823264"/>
    <lineage>
        <taxon>Eukaryota</taxon>
        <taxon>Fungi</taxon>
        <taxon>Dikarya</taxon>
        <taxon>Basidiomycota</taxon>
        <taxon>Agaricomycotina</taxon>
        <taxon>Agaricomycetes</taxon>
        <taxon>Agaricomycetidae</taxon>
        <taxon>Agaricales</taxon>
        <taxon>Marasmiineae</taxon>
        <taxon>Omphalotaceae</taxon>
        <taxon>Collybiopsis</taxon>
    </lineage>
</organism>
<dbReference type="GO" id="GO:0015986">
    <property type="term" value="P:proton motive force-driven ATP synthesis"/>
    <property type="evidence" value="ECO:0007669"/>
    <property type="project" value="TreeGrafter"/>
</dbReference>
<keyword evidence="5" id="KW-1185">Reference proteome</keyword>
<protein>
    <submittedName>
        <fullName evidence="4">Uncharacterized protein</fullName>
    </submittedName>
</protein>
<dbReference type="EMBL" id="JAACJN010000028">
    <property type="protein sequence ID" value="KAF5388705.1"/>
    <property type="molecule type" value="Genomic_DNA"/>
</dbReference>
<sequence>MSYQILGRTIKNEYIALSILGSLFGGAYLATRGGSSAKEIHKAATPSVIEKVKEAIPINAGSSEEEQLMDSIRKYIAEAEKEAGSSAQH</sequence>
<evidence type="ECO:0000256" key="1">
    <source>
        <dbReference type="ARBA" id="ARBA00004325"/>
    </source>
</evidence>
<dbReference type="OrthoDB" id="2094445at2759"/>
<evidence type="ECO:0000256" key="3">
    <source>
        <dbReference type="ARBA" id="ARBA00023136"/>
    </source>
</evidence>
<name>A0A8H5HSI8_9AGAR</name>
<keyword evidence="3" id="KW-0472">Membrane</keyword>
<comment type="subcellular location">
    <subcellularLocation>
        <location evidence="1">Mitochondrion membrane</location>
    </subcellularLocation>
</comment>